<name>H5SUZ4_ACEAU</name>
<sequence length="161" mass="17930">MLEVGVGTGKNFPYYPKDARVTAIDISERMLERARRRAAQMGVSVELLPMDAQALTFPDHSFDYVVATFVFCSVPDPVLGLSELRRVCKPTGRVLLLEHMRPESPWLGRFFDLLNPIAVRLTGANINRRTVENVRRAGLTIESVENLAPRGIVKLIVATPA</sequence>
<keyword evidence="2" id="KW-0489">Methyltransferase</keyword>
<protein>
    <submittedName>
        <fullName evidence="2">Methyltransferase type 11</fullName>
    </submittedName>
</protein>
<gene>
    <name evidence="2" type="ORF">HGMM_OP4C059</name>
</gene>
<proteinExistence type="predicted"/>
<reference evidence="2" key="2">
    <citation type="journal article" date="2012" name="PLoS ONE">
        <title>A Deeply Branching Thermophilic Bacterium with an Ancient Acetyl-CoA Pathway Dominates a Subsurface Ecosystem.</title>
        <authorList>
            <person name="Takami H."/>
            <person name="Noguchi H."/>
            <person name="Takaki Y."/>
            <person name="Uchiyama I."/>
            <person name="Toyoda A."/>
            <person name="Nishi S."/>
            <person name="Chee G.-J."/>
            <person name="Arai W."/>
            <person name="Nunoura T."/>
            <person name="Itoh T."/>
            <person name="Hattori M."/>
            <person name="Takai K."/>
        </authorList>
    </citation>
    <scope>NUCLEOTIDE SEQUENCE</scope>
</reference>
<dbReference type="GO" id="GO:0032259">
    <property type="term" value="P:methylation"/>
    <property type="evidence" value="ECO:0007669"/>
    <property type="project" value="UniProtKB-KW"/>
</dbReference>
<dbReference type="PANTHER" id="PTHR45036:SF1">
    <property type="entry name" value="METHYLTRANSFERASE LIKE 7A"/>
    <property type="match status" value="1"/>
</dbReference>
<reference evidence="2" key="1">
    <citation type="journal article" date="2005" name="Environ. Microbiol.">
        <title>Genetic and functional properties of uncultivated thermophilic crenarchaeotes from a subsurface gold mine as revealed by analysis of genome fragments.</title>
        <authorList>
            <person name="Nunoura T."/>
            <person name="Hirayama H."/>
            <person name="Takami H."/>
            <person name="Oida H."/>
            <person name="Nishi S."/>
            <person name="Shimamura S."/>
            <person name="Suzuki Y."/>
            <person name="Inagaki F."/>
            <person name="Takai K."/>
            <person name="Nealson K.H."/>
            <person name="Horikoshi K."/>
        </authorList>
    </citation>
    <scope>NUCLEOTIDE SEQUENCE</scope>
</reference>
<dbReference type="SUPFAM" id="SSF53335">
    <property type="entry name" value="S-adenosyl-L-methionine-dependent methyltransferases"/>
    <property type="match status" value="1"/>
</dbReference>
<dbReference type="InterPro" id="IPR029063">
    <property type="entry name" value="SAM-dependent_MTases_sf"/>
</dbReference>
<feature type="domain" description="Methyltransferase type 11" evidence="1">
    <location>
        <begin position="2"/>
        <end position="95"/>
    </location>
</feature>
<dbReference type="InterPro" id="IPR052356">
    <property type="entry name" value="Thiol_S-MT"/>
</dbReference>
<dbReference type="GO" id="GO:0008757">
    <property type="term" value="F:S-adenosylmethionine-dependent methyltransferase activity"/>
    <property type="evidence" value="ECO:0007669"/>
    <property type="project" value="InterPro"/>
</dbReference>
<dbReference type="Gene3D" id="3.40.50.150">
    <property type="entry name" value="Vaccinia Virus protein VP39"/>
    <property type="match status" value="1"/>
</dbReference>
<dbReference type="CDD" id="cd02440">
    <property type="entry name" value="AdoMet_MTases"/>
    <property type="match status" value="1"/>
</dbReference>
<dbReference type="EMBL" id="AP011803">
    <property type="protein sequence ID" value="BAL59423.1"/>
    <property type="molecule type" value="Genomic_DNA"/>
</dbReference>
<dbReference type="Pfam" id="PF08241">
    <property type="entry name" value="Methyltransf_11"/>
    <property type="match status" value="1"/>
</dbReference>
<dbReference type="PANTHER" id="PTHR45036">
    <property type="entry name" value="METHYLTRANSFERASE LIKE 7B"/>
    <property type="match status" value="1"/>
</dbReference>
<dbReference type="AlphaFoldDB" id="H5SUZ4"/>
<evidence type="ECO:0000313" key="2">
    <source>
        <dbReference type="EMBL" id="BAL59423.1"/>
    </source>
</evidence>
<dbReference type="InterPro" id="IPR013216">
    <property type="entry name" value="Methyltransf_11"/>
</dbReference>
<keyword evidence="2" id="KW-0808">Transferase</keyword>
<evidence type="ECO:0000259" key="1">
    <source>
        <dbReference type="Pfam" id="PF08241"/>
    </source>
</evidence>
<organism evidence="2">
    <name type="scientific">Acetithermum autotrophicum</name>
    <dbReference type="NCBI Taxonomy" id="1446466"/>
    <lineage>
        <taxon>Bacteria</taxon>
        <taxon>Candidatus Bipolaricaulota</taxon>
        <taxon>Candidatus Acetithermum</taxon>
    </lineage>
</organism>
<accession>H5SUZ4</accession>